<comment type="subcellular location">
    <subcellularLocation>
        <location evidence="1">Cytoplasm</location>
    </subcellularLocation>
</comment>
<evidence type="ECO:0000256" key="2">
    <source>
        <dbReference type="ARBA" id="ARBA00022490"/>
    </source>
</evidence>
<feature type="domain" description="CAP-Gly" evidence="5">
    <location>
        <begin position="6"/>
        <end position="69"/>
    </location>
</feature>
<reference evidence="6" key="1">
    <citation type="submission" date="2023-02" db="EMBL/GenBank/DDBJ databases">
        <title>Mating type loci evolution in Malassezia.</title>
        <authorList>
            <person name="Coelho M.A."/>
        </authorList>
    </citation>
    <scope>NUCLEOTIDE SEQUENCE</scope>
    <source>
        <strain evidence="6">CBS 14136</strain>
    </source>
</reference>
<dbReference type="PANTHER" id="PTHR15454">
    <property type="entry name" value="NISCHARIN RELATED"/>
    <property type="match status" value="1"/>
</dbReference>
<evidence type="ECO:0000256" key="4">
    <source>
        <dbReference type="ARBA" id="ARBA00022737"/>
    </source>
</evidence>
<dbReference type="SUPFAM" id="SSF52075">
    <property type="entry name" value="Outer arm dynein light chain 1"/>
    <property type="match status" value="1"/>
</dbReference>
<dbReference type="AlphaFoldDB" id="A0AAF0F576"/>
<evidence type="ECO:0000313" key="7">
    <source>
        <dbReference type="Proteomes" id="UP001214628"/>
    </source>
</evidence>
<evidence type="ECO:0000313" key="6">
    <source>
        <dbReference type="EMBL" id="WFD43008.1"/>
    </source>
</evidence>
<organism evidence="6 7">
    <name type="scientific">Malassezia psittaci</name>
    <dbReference type="NCBI Taxonomy" id="1821823"/>
    <lineage>
        <taxon>Eukaryota</taxon>
        <taxon>Fungi</taxon>
        <taxon>Dikarya</taxon>
        <taxon>Basidiomycota</taxon>
        <taxon>Ustilaginomycotina</taxon>
        <taxon>Malasseziomycetes</taxon>
        <taxon>Malasseziales</taxon>
        <taxon>Malasseziaceae</taxon>
        <taxon>Malassezia</taxon>
    </lineage>
</organism>
<name>A0AAF0F576_9BASI</name>
<keyword evidence="7" id="KW-1185">Reference proteome</keyword>
<keyword evidence="4" id="KW-0677">Repeat</keyword>
<dbReference type="Proteomes" id="UP001214628">
    <property type="component" value="Chromosome 2"/>
</dbReference>
<dbReference type="PANTHER" id="PTHR15454:SF69">
    <property type="entry name" value="SERINE_THREONINE-PROTEIN KINASE 11-INTERACTING PROTEIN"/>
    <property type="match status" value="1"/>
</dbReference>
<dbReference type="EMBL" id="CP118376">
    <property type="protein sequence ID" value="WFD43008.1"/>
    <property type="molecule type" value="Genomic_DNA"/>
</dbReference>
<evidence type="ECO:0000259" key="5">
    <source>
        <dbReference type="SMART" id="SM01052"/>
    </source>
</evidence>
<dbReference type="GO" id="GO:0005737">
    <property type="term" value="C:cytoplasm"/>
    <property type="evidence" value="ECO:0007669"/>
    <property type="project" value="UniProtKB-SubCell"/>
</dbReference>
<dbReference type="SUPFAM" id="SSF74924">
    <property type="entry name" value="Cap-Gly domain"/>
    <property type="match status" value="1"/>
</dbReference>
<dbReference type="Gene3D" id="2.30.30.190">
    <property type="entry name" value="CAP Gly-rich-like domain"/>
    <property type="match status" value="1"/>
</dbReference>
<dbReference type="Pfam" id="PF13855">
    <property type="entry name" value="LRR_8"/>
    <property type="match status" value="1"/>
</dbReference>
<proteinExistence type="predicted"/>
<protein>
    <recommendedName>
        <fullName evidence="5">CAP-Gly domain-containing protein</fullName>
    </recommendedName>
</protein>
<dbReference type="InterPro" id="IPR036859">
    <property type="entry name" value="CAP-Gly_dom_sf"/>
</dbReference>
<dbReference type="InterPro" id="IPR001611">
    <property type="entry name" value="Leu-rich_rpt"/>
</dbReference>
<evidence type="ECO:0000256" key="1">
    <source>
        <dbReference type="ARBA" id="ARBA00004496"/>
    </source>
</evidence>
<dbReference type="SMART" id="SM01052">
    <property type="entry name" value="CAP_GLY"/>
    <property type="match status" value="1"/>
</dbReference>
<sequence length="384" mass="43340">MPLCQVGARLVYRGEYGTVRYLGEISGQSYEWIGVEWDRAGRGKHDGVGPDGTRYFQTCTRLAMPTHLARFECLKHLSLNATHVTWMDACALGKYMPQLESLELAKNGITRLDQPEIDAFPKLRKLNLEDNALQMASVMDALCLLPQLEHLVLSNNRIDLIQNPRPFPQLRSLALQGNCLVDWDSIQALEHIFPGSYSLSIDIPKALMLDHRQFRLEAIARLGKLACLHHTPISEAERKDAELYYISNASGNDRESDRYRTLCTIHNQEPVQPSYSQPSTLQSKMIRVGISTVHHLPNADQALCLLRSPHKVISLLRTSPLRIVQRRILNASNMSSNDARLYALLLSDNKEALIVPMEDLGYTLEFYGVQESDGVLLVIQDPDQ</sequence>
<dbReference type="Pfam" id="PF01302">
    <property type="entry name" value="CAP_GLY"/>
    <property type="match status" value="1"/>
</dbReference>
<dbReference type="InterPro" id="IPR000938">
    <property type="entry name" value="CAP-Gly_domain"/>
</dbReference>
<dbReference type="Gene3D" id="3.80.10.10">
    <property type="entry name" value="Ribonuclease Inhibitor"/>
    <property type="match status" value="2"/>
</dbReference>
<evidence type="ECO:0000256" key="3">
    <source>
        <dbReference type="ARBA" id="ARBA00022614"/>
    </source>
</evidence>
<keyword evidence="2" id="KW-0963">Cytoplasm</keyword>
<accession>A0AAF0F576</accession>
<dbReference type="InterPro" id="IPR032675">
    <property type="entry name" value="LRR_dom_sf"/>
</dbReference>
<gene>
    <name evidence="6" type="ORF">MPSI1_001659</name>
</gene>
<keyword evidence="3" id="KW-0433">Leucine-rich repeat</keyword>